<evidence type="ECO:0000313" key="1">
    <source>
        <dbReference type="EMBL" id="CAL1527325.1"/>
    </source>
</evidence>
<organism evidence="1 2">
    <name type="scientific">Lymnaea stagnalis</name>
    <name type="common">Great pond snail</name>
    <name type="synonym">Helix stagnalis</name>
    <dbReference type="NCBI Taxonomy" id="6523"/>
    <lineage>
        <taxon>Eukaryota</taxon>
        <taxon>Metazoa</taxon>
        <taxon>Spiralia</taxon>
        <taxon>Lophotrochozoa</taxon>
        <taxon>Mollusca</taxon>
        <taxon>Gastropoda</taxon>
        <taxon>Heterobranchia</taxon>
        <taxon>Euthyneura</taxon>
        <taxon>Panpulmonata</taxon>
        <taxon>Hygrophila</taxon>
        <taxon>Lymnaeoidea</taxon>
        <taxon>Lymnaeidae</taxon>
        <taxon>Lymnaea</taxon>
    </lineage>
</organism>
<dbReference type="EMBL" id="CAXITT010000015">
    <property type="protein sequence ID" value="CAL1527325.1"/>
    <property type="molecule type" value="Genomic_DNA"/>
</dbReference>
<dbReference type="AlphaFoldDB" id="A0AAV2H0X7"/>
<dbReference type="SUPFAM" id="SSF50494">
    <property type="entry name" value="Trypsin-like serine proteases"/>
    <property type="match status" value="1"/>
</dbReference>
<comment type="caution">
    <text evidence="1">The sequence shown here is derived from an EMBL/GenBank/DDBJ whole genome shotgun (WGS) entry which is preliminary data.</text>
</comment>
<evidence type="ECO:0000313" key="2">
    <source>
        <dbReference type="Proteomes" id="UP001497497"/>
    </source>
</evidence>
<dbReference type="Proteomes" id="UP001497497">
    <property type="component" value="Unassembled WGS sequence"/>
</dbReference>
<gene>
    <name evidence="1" type="ORF">GSLYS_00001502001</name>
</gene>
<keyword evidence="2" id="KW-1185">Reference proteome</keyword>
<sequence>MNISGTLCVGSDSTRDTVQLAKLARGDQGYHETEVNFGPEADLHKQFIICDKNPGHKNFIPIYEFSLGHLPEDYRDEDVVNYIKAQAELTVRVSSKYTSQNRPEGYAFHNYKGKKFQRLGTGFIQYVYRNEARSRKPCPCPECKTSTHPHLEWAKVKVRTATHVVFDDEEARNTVAELFYDVNKVKDDVKVIYGDNVRFGALQGDWCDMRCVTHDMELVDQLKDTWGRWRWLETKINQKYANHPDPRLAVVVSHPHGCSKQVSIGSWRDRDVVDRSREFENCVYTYDTPTCPGSSGAPVWILGKMKWGGFYGRHPHSGRPVSGLNVSAVGWDRRIVK</sequence>
<name>A0AAV2H0X7_LYMST</name>
<protein>
    <submittedName>
        <fullName evidence="1">Uncharacterized protein</fullName>
    </submittedName>
</protein>
<dbReference type="InterPro" id="IPR009003">
    <property type="entry name" value="Peptidase_S1_PA"/>
</dbReference>
<reference evidence="1 2" key="1">
    <citation type="submission" date="2024-04" db="EMBL/GenBank/DDBJ databases">
        <authorList>
            <consortium name="Genoscope - CEA"/>
            <person name="William W."/>
        </authorList>
    </citation>
    <scope>NUCLEOTIDE SEQUENCE [LARGE SCALE GENOMIC DNA]</scope>
</reference>
<proteinExistence type="predicted"/>
<accession>A0AAV2H0X7</accession>